<sequence>MLPGSPAKPGAPFLRTHGAGRHEHGQNFLTDRRVIASFVDLVSRTDGPILEFGAGDGALTLPLERLGRPLTAVEIDRRHAFRLKRLAASATEVVRGDFLRYRLPDGPCVLVGNLPFHLTTSVLRRILHADGWTSAVLLVQWEVARRRAAVGGATLMTAQWWPWYEFSLVQRVPAAAFTPRPDVDGGLMTIDRRDRPLVRIEQRASYQAFVHRVFTGKGRGLRQILTRAVPAATRSEIIQWLDGRPHLATALPRDLTADQWAELHALITSRPFRSRRVPLHDD</sequence>
<feature type="binding site" evidence="5">
    <location>
        <position position="113"/>
    </location>
    <ligand>
        <name>S-adenosyl-L-methionine</name>
        <dbReference type="ChEBI" id="CHEBI:59789"/>
    </ligand>
</feature>
<dbReference type="PANTHER" id="PTHR11727">
    <property type="entry name" value="DIMETHYLADENOSINE TRANSFERASE"/>
    <property type="match status" value="1"/>
</dbReference>
<dbReference type="PROSITE" id="PS51689">
    <property type="entry name" value="SAM_RNA_A_N6_MT"/>
    <property type="match status" value="1"/>
</dbReference>
<protein>
    <submittedName>
        <fullName evidence="8">23S ribosomal RNA methyltransferase Erm</fullName>
    </submittedName>
</protein>
<organism evidence="8 9">
    <name type="scientific">Actinomadura gamaensis</name>
    <dbReference type="NCBI Taxonomy" id="1763541"/>
    <lineage>
        <taxon>Bacteria</taxon>
        <taxon>Bacillati</taxon>
        <taxon>Actinomycetota</taxon>
        <taxon>Actinomycetes</taxon>
        <taxon>Streptosporangiales</taxon>
        <taxon>Thermomonosporaceae</taxon>
        <taxon>Actinomadura</taxon>
    </lineage>
</organism>
<comment type="caution">
    <text evidence="8">The sequence shown here is derived from an EMBL/GenBank/DDBJ whole genome shotgun (WGS) entry which is preliminary data.</text>
</comment>
<proteinExistence type="inferred from homology"/>
<feature type="binding site" evidence="5">
    <location>
        <position position="29"/>
    </location>
    <ligand>
        <name>S-adenosyl-L-methionine</name>
        <dbReference type="ChEBI" id="CHEBI:59789"/>
    </ligand>
</feature>
<dbReference type="PROSITE" id="PS01131">
    <property type="entry name" value="RRNA_A_DIMETH"/>
    <property type="match status" value="1"/>
</dbReference>
<evidence type="ECO:0000256" key="1">
    <source>
        <dbReference type="ARBA" id="ARBA00022603"/>
    </source>
</evidence>
<dbReference type="Gene3D" id="3.40.50.150">
    <property type="entry name" value="Vaccinia Virus protein VP39"/>
    <property type="match status" value="1"/>
</dbReference>
<feature type="binding site" evidence="5">
    <location>
        <position position="74"/>
    </location>
    <ligand>
        <name>S-adenosyl-L-methionine</name>
        <dbReference type="ChEBI" id="CHEBI:59789"/>
    </ligand>
</feature>
<evidence type="ECO:0000259" key="7">
    <source>
        <dbReference type="SMART" id="SM00650"/>
    </source>
</evidence>
<dbReference type="RefSeq" id="WP_378255609.1">
    <property type="nucleotide sequence ID" value="NZ_JBHSIT010000004.1"/>
</dbReference>
<dbReference type="GO" id="GO:0032259">
    <property type="term" value="P:methylation"/>
    <property type="evidence" value="ECO:0007669"/>
    <property type="project" value="UniProtKB-KW"/>
</dbReference>
<dbReference type="InterPro" id="IPR029063">
    <property type="entry name" value="SAM-dependent_MTases_sf"/>
</dbReference>
<keyword evidence="1 5" id="KW-0489">Methyltransferase</keyword>
<dbReference type="InterPro" id="IPR001737">
    <property type="entry name" value="KsgA/Erm"/>
</dbReference>
<evidence type="ECO:0000256" key="2">
    <source>
        <dbReference type="ARBA" id="ARBA00022679"/>
    </source>
</evidence>
<feature type="domain" description="Ribosomal RNA adenine methylase transferase N-terminal" evidence="7">
    <location>
        <begin position="34"/>
        <end position="194"/>
    </location>
</feature>
<accession>A0ABV9TX35</accession>
<dbReference type="GO" id="GO:0008168">
    <property type="term" value="F:methyltransferase activity"/>
    <property type="evidence" value="ECO:0007669"/>
    <property type="project" value="UniProtKB-KW"/>
</dbReference>
<keyword evidence="2 5" id="KW-0808">Transferase</keyword>
<feature type="binding site" evidence="5">
    <location>
        <position position="53"/>
    </location>
    <ligand>
        <name>S-adenosyl-L-methionine</name>
        <dbReference type="ChEBI" id="CHEBI:59789"/>
    </ligand>
</feature>
<feature type="binding site" evidence="5">
    <location>
        <position position="27"/>
    </location>
    <ligand>
        <name>S-adenosyl-L-methionine</name>
        <dbReference type="ChEBI" id="CHEBI:59789"/>
    </ligand>
</feature>
<dbReference type="NCBIfam" id="NF000499">
    <property type="entry name" value="Erm23S_rRNA_broad"/>
    <property type="match status" value="1"/>
</dbReference>
<reference evidence="9" key="1">
    <citation type="journal article" date="2019" name="Int. J. Syst. Evol. Microbiol.">
        <title>The Global Catalogue of Microorganisms (GCM) 10K type strain sequencing project: providing services to taxonomists for standard genome sequencing and annotation.</title>
        <authorList>
            <consortium name="The Broad Institute Genomics Platform"/>
            <consortium name="The Broad Institute Genome Sequencing Center for Infectious Disease"/>
            <person name="Wu L."/>
            <person name="Ma J."/>
        </authorList>
    </citation>
    <scope>NUCLEOTIDE SEQUENCE [LARGE SCALE GENOMIC DNA]</scope>
    <source>
        <strain evidence="9">KLKA75</strain>
    </source>
</reference>
<dbReference type="InterPro" id="IPR020596">
    <property type="entry name" value="rRNA_Ade_Mease_Trfase_CS"/>
</dbReference>
<dbReference type="SMART" id="SM00650">
    <property type="entry name" value="rADc"/>
    <property type="match status" value="1"/>
</dbReference>
<dbReference type="CDD" id="cd02440">
    <property type="entry name" value="AdoMet_MTases"/>
    <property type="match status" value="1"/>
</dbReference>
<gene>
    <name evidence="8" type="primary">erm</name>
    <name evidence="8" type="ORF">ACFPCY_15395</name>
</gene>
<feature type="region of interest" description="Disordered" evidence="6">
    <location>
        <begin position="1"/>
        <end position="22"/>
    </location>
</feature>
<comment type="similarity">
    <text evidence="5">Belongs to the class I-like SAM-binding methyltransferase superfamily. rRNA adenine N(6)-methyltransferase family.</text>
</comment>
<evidence type="ECO:0000256" key="3">
    <source>
        <dbReference type="ARBA" id="ARBA00022691"/>
    </source>
</evidence>
<feature type="binding site" evidence="5">
    <location>
        <position position="97"/>
    </location>
    <ligand>
        <name>S-adenosyl-L-methionine</name>
        <dbReference type="ChEBI" id="CHEBI:59789"/>
    </ligand>
</feature>
<keyword evidence="4 5" id="KW-0694">RNA-binding</keyword>
<dbReference type="SUPFAM" id="SSF53335">
    <property type="entry name" value="S-adenosyl-L-methionine-dependent methyltransferases"/>
    <property type="match status" value="1"/>
</dbReference>
<evidence type="ECO:0000256" key="6">
    <source>
        <dbReference type="SAM" id="MobiDB-lite"/>
    </source>
</evidence>
<name>A0ABV9TX35_9ACTN</name>
<keyword evidence="3 5" id="KW-0949">S-adenosyl-L-methionine</keyword>
<dbReference type="InterPro" id="IPR020598">
    <property type="entry name" value="rRNA_Ade_methylase_Trfase_N"/>
</dbReference>
<keyword evidence="9" id="KW-1185">Reference proteome</keyword>
<evidence type="ECO:0000313" key="9">
    <source>
        <dbReference type="Proteomes" id="UP001595872"/>
    </source>
</evidence>
<evidence type="ECO:0000256" key="5">
    <source>
        <dbReference type="PROSITE-ProRule" id="PRU01026"/>
    </source>
</evidence>
<dbReference type="Pfam" id="PF00398">
    <property type="entry name" value="RrnaAD"/>
    <property type="match status" value="1"/>
</dbReference>
<dbReference type="Proteomes" id="UP001595872">
    <property type="component" value="Unassembled WGS sequence"/>
</dbReference>
<dbReference type="PANTHER" id="PTHR11727:SF7">
    <property type="entry name" value="DIMETHYLADENOSINE TRANSFERASE-RELATED"/>
    <property type="match status" value="1"/>
</dbReference>
<evidence type="ECO:0000256" key="4">
    <source>
        <dbReference type="ARBA" id="ARBA00022884"/>
    </source>
</evidence>
<evidence type="ECO:0000313" key="8">
    <source>
        <dbReference type="EMBL" id="MFC4908712.1"/>
    </source>
</evidence>
<dbReference type="EMBL" id="JBHSIT010000004">
    <property type="protein sequence ID" value="MFC4908712.1"/>
    <property type="molecule type" value="Genomic_DNA"/>
</dbReference>